<dbReference type="InterPro" id="IPR052526">
    <property type="entry name" value="HTH-type_Bedaq_tolerance"/>
</dbReference>
<dbReference type="PANTHER" id="PTHR39515:SF2">
    <property type="entry name" value="HTH-TYPE TRANSCRIPTIONAL REGULATOR RV0880"/>
    <property type="match status" value="1"/>
</dbReference>
<comment type="caution">
    <text evidence="2">The sequence shown here is derived from an EMBL/GenBank/DDBJ whole genome shotgun (WGS) entry which is preliminary data.</text>
</comment>
<proteinExistence type="predicted"/>
<accession>A0A5C4LZT1</accession>
<dbReference type="Proteomes" id="UP000305546">
    <property type="component" value="Unassembled WGS sequence"/>
</dbReference>
<dbReference type="SMART" id="SM00347">
    <property type="entry name" value="HTH_MARR"/>
    <property type="match status" value="1"/>
</dbReference>
<organism evidence="2 3">
    <name type="scientific">Amycolatopsis alkalitolerans</name>
    <dbReference type="NCBI Taxonomy" id="2547244"/>
    <lineage>
        <taxon>Bacteria</taxon>
        <taxon>Bacillati</taxon>
        <taxon>Actinomycetota</taxon>
        <taxon>Actinomycetes</taxon>
        <taxon>Pseudonocardiales</taxon>
        <taxon>Pseudonocardiaceae</taxon>
        <taxon>Amycolatopsis</taxon>
    </lineage>
</organism>
<dbReference type="PANTHER" id="PTHR39515">
    <property type="entry name" value="CONSERVED PROTEIN"/>
    <property type="match status" value="1"/>
</dbReference>
<reference evidence="2 3" key="1">
    <citation type="submission" date="2019-06" db="EMBL/GenBank/DDBJ databases">
        <title>Amycolatopsis alkalitolerans sp. nov., isolated from Gastrodia elata Blume.</title>
        <authorList>
            <person name="Narsing Rao M.P."/>
            <person name="Li W.J."/>
        </authorList>
    </citation>
    <scope>NUCLEOTIDE SEQUENCE [LARGE SCALE GENOMIC DNA]</scope>
    <source>
        <strain evidence="2 3">SYSUP0005</strain>
    </source>
</reference>
<gene>
    <name evidence="2" type="ORF">FG385_18295</name>
</gene>
<dbReference type="OrthoDB" id="3215377at2"/>
<dbReference type="GO" id="GO:0003700">
    <property type="term" value="F:DNA-binding transcription factor activity"/>
    <property type="evidence" value="ECO:0007669"/>
    <property type="project" value="InterPro"/>
</dbReference>
<evidence type="ECO:0000313" key="3">
    <source>
        <dbReference type="Proteomes" id="UP000305546"/>
    </source>
</evidence>
<dbReference type="Gene3D" id="1.10.10.10">
    <property type="entry name" value="Winged helix-like DNA-binding domain superfamily/Winged helix DNA-binding domain"/>
    <property type="match status" value="1"/>
</dbReference>
<dbReference type="SUPFAM" id="SSF46785">
    <property type="entry name" value="Winged helix' DNA-binding domain"/>
    <property type="match status" value="1"/>
</dbReference>
<dbReference type="Gene3D" id="1.10.287.100">
    <property type="match status" value="1"/>
</dbReference>
<dbReference type="EMBL" id="VDFW01000015">
    <property type="protein sequence ID" value="TNC24373.1"/>
    <property type="molecule type" value="Genomic_DNA"/>
</dbReference>
<name>A0A5C4LZT1_9PSEU</name>
<dbReference type="AlphaFoldDB" id="A0A5C4LZT1"/>
<dbReference type="Pfam" id="PF12802">
    <property type="entry name" value="MarR_2"/>
    <property type="match status" value="1"/>
</dbReference>
<feature type="domain" description="HTH marR-type" evidence="1">
    <location>
        <begin position="8"/>
        <end position="143"/>
    </location>
</feature>
<dbReference type="InterPro" id="IPR036390">
    <property type="entry name" value="WH_DNA-bd_sf"/>
</dbReference>
<dbReference type="InterPro" id="IPR000835">
    <property type="entry name" value="HTH_MarR-typ"/>
</dbReference>
<sequence length="147" mass="16116">MTRVPNEAARLAGALRGVVGHLHRRLRQVDNAGVLTPSQSAVLARLHRKGPATQAQLAAAEHVRQQSMGATLGALDELGYIERARDPRDGRRVVISLSGLGSKTVQGVHQHREEWLATALSRFTPAERERIEQALPLLERVAQSGEW</sequence>
<keyword evidence="3" id="KW-1185">Reference proteome</keyword>
<evidence type="ECO:0000259" key="1">
    <source>
        <dbReference type="PROSITE" id="PS50995"/>
    </source>
</evidence>
<dbReference type="InterPro" id="IPR036388">
    <property type="entry name" value="WH-like_DNA-bd_sf"/>
</dbReference>
<protein>
    <submittedName>
        <fullName evidence="2">MarR family transcriptional regulator</fullName>
    </submittedName>
</protein>
<dbReference type="RefSeq" id="WP_139097972.1">
    <property type="nucleotide sequence ID" value="NZ_VDFW01000015.1"/>
</dbReference>
<evidence type="ECO:0000313" key="2">
    <source>
        <dbReference type="EMBL" id="TNC24373.1"/>
    </source>
</evidence>
<dbReference type="PROSITE" id="PS50995">
    <property type="entry name" value="HTH_MARR_2"/>
    <property type="match status" value="1"/>
</dbReference>